<dbReference type="EMBL" id="BEHY01000012">
    <property type="protein sequence ID" value="GBD08543.1"/>
    <property type="molecule type" value="Genomic_DNA"/>
</dbReference>
<evidence type="ECO:0000313" key="2">
    <source>
        <dbReference type="Proteomes" id="UP000236642"/>
    </source>
</evidence>
<sequence>MAHIHRAADYCSFLVRLWLIAGPEGQRWMGEVERVQDGQIWRFQSLEEIAGFFESPKRFLESEGSSQAASSP</sequence>
<evidence type="ECO:0000313" key="1">
    <source>
        <dbReference type="EMBL" id="GBD08543.1"/>
    </source>
</evidence>
<reference evidence="2" key="1">
    <citation type="submission" date="2017-09" db="EMBL/GenBank/DDBJ databases">
        <title>Metaegenomics of thermophilic ammonia-oxidizing enrichment culture.</title>
        <authorList>
            <person name="Kato S."/>
            <person name="Suzuki K."/>
        </authorList>
    </citation>
    <scope>NUCLEOTIDE SEQUENCE [LARGE SCALE GENOMIC DNA]</scope>
</reference>
<protein>
    <submittedName>
        <fullName evidence="1">Uncharacterized protein</fullName>
    </submittedName>
</protein>
<dbReference type="Proteomes" id="UP000236642">
    <property type="component" value="Unassembled WGS sequence"/>
</dbReference>
<proteinExistence type="predicted"/>
<organism evidence="1 2">
    <name type="scientific">Candidatus Thermoflexus japonica</name>
    <dbReference type="NCBI Taxonomy" id="2035417"/>
    <lineage>
        <taxon>Bacteria</taxon>
        <taxon>Bacillati</taxon>
        <taxon>Chloroflexota</taxon>
        <taxon>Thermoflexia</taxon>
        <taxon>Thermoflexales</taxon>
        <taxon>Thermoflexaceae</taxon>
        <taxon>Thermoflexus</taxon>
    </lineage>
</organism>
<comment type="caution">
    <text evidence="1">The sequence shown here is derived from an EMBL/GenBank/DDBJ whole genome shotgun (WGS) entry which is preliminary data.</text>
</comment>
<gene>
    <name evidence="1" type="ORF">HRbin22_00783</name>
</gene>
<name>A0A2H5Y516_9CHLR</name>
<dbReference type="AlphaFoldDB" id="A0A2H5Y516"/>
<accession>A0A2H5Y516</accession>